<protein>
    <submittedName>
        <fullName evidence="1">CPXV030 protein</fullName>
    </submittedName>
</protein>
<name>A0A2I6J0Y0_VACCV</name>
<dbReference type="Gene3D" id="1.10.437.20">
    <property type="entry name" value="dsDNA poxvirus"/>
    <property type="match status" value="1"/>
</dbReference>
<dbReference type="EMBL" id="MG012795">
    <property type="protein sequence ID" value="AUL80116.1"/>
    <property type="molecule type" value="Genomic_DNA"/>
</dbReference>
<dbReference type="Proteomes" id="UP000270450">
    <property type="component" value="Segment"/>
</dbReference>
<dbReference type="InterPro" id="IPR043018">
    <property type="entry name" value="Poxvirus_sf"/>
</dbReference>
<dbReference type="Pfam" id="PF06227">
    <property type="entry name" value="Poxv_Bcl-2-like"/>
    <property type="match status" value="1"/>
</dbReference>
<evidence type="ECO:0000313" key="1">
    <source>
        <dbReference type="EMBL" id="AUL80116.1"/>
    </source>
</evidence>
<dbReference type="InterPro" id="IPR022819">
    <property type="entry name" value="Poxvirus_Bcl-2-like"/>
</dbReference>
<reference evidence="1" key="1">
    <citation type="journal article" date="2018" name="Emerg. Infect. Dis.">
        <title>Ocular Vaccinia Infection in Dairy Worker, Brazil.</title>
        <authorList>
            <person name="Teixeira Lima M."/>
            <person name="Pereira Oliveira G."/>
            <person name="Bretas de Oliveira D."/>
            <person name="Mesquita Vaz S."/>
            <person name="de Souza Trindade G."/>
            <person name="Santos Abrahao J."/>
            <person name="Geessien Kroon E."/>
        </authorList>
    </citation>
    <scope>NUCLEOTIDE SEQUENCE [LARGE SCALE GENOMIC DNA]</scope>
    <source>
        <strain evidence="1">CEyV1</strain>
    </source>
</reference>
<organism evidence="1">
    <name type="scientific">Vaccinia virus</name>
    <name type="common">VACV</name>
    <name type="synonym">Orthopoxvirus vaccinia</name>
    <dbReference type="NCBI Taxonomy" id="10245"/>
    <lineage>
        <taxon>Viruses</taxon>
        <taxon>Varidnaviria</taxon>
        <taxon>Bamfordvirae</taxon>
        <taxon>Nucleocytoviricota</taxon>
        <taxon>Pokkesviricetes</taxon>
        <taxon>Chitovirales</taxon>
        <taxon>Poxviridae</taxon>
        <taxon>Chordopoxvirinae</taxon>
        <taxon>Orthopoxvirus</taxon>
    </lineage>
</organism>
<proteinExistence type="predicted"/>
<accession>A0A2I6J0Y0</accession>
<sequence>MTDEMRPSIGKVFKAMETFKIDAVRYHDGNICDLAKDINAMSFDSFIRSLQTIASKKDKLTVYGTMGLLSIVVHINKGCGISNIKFAAGIIILMEYIFDDMDISQLKVALYPRIERRDDVDREFFSS</sequence>